<organism evidence="1 2">
    <name type="scientific">Bremia lactucae</name>
    <name type="common">Lettuce downy mildew</name>
    <dbReference type="NCBI Taxonomy" id="4779"/>
    <lineage>
        <taxon>Eukaryota</taxon>
        <taxon>Sar</taxon>
        <taxon>Stramenopiles</taxon>
        <taxon>Oomycota</taxon>
        <taxon>Peronosporomycetes</taxon>
        <taxon>Peronosporales</taxon>
        <taxon>Peronosporaceae</taxon>
        <taxon>Bremia</taxon>
    </lineage>
</organism>
<reference evidence="1 2" key="1">
    <citation type="journal article" date="2021" name="Genome Biol.">
        <title>AFLAP: assembly-free linkage analysis pipeline using k-mers from genome sequencing data.</title>
        <authorList>
            <person name="Fletcher K."/>
            <person name="Zhang L."/>
            <person name="Gil J."/>
            <person name="Han R."/>
            <person name="Cavanaugh K."/>
            <person name="Michelmore R."/>
        </authorList>
    </citation>
    <scope>NUCLEOTIDE SEQUENCE [LARGE SCALE GENOMIC DNA]</scope>
    <source>
        <strain evidence="1 2">SF5</strain>
    </source>
</reference>
<gene>
    <name evidence="1" type="ORF">CCR75_008162</name>
</gene>
<dbReference type="Gene3D" id="3.30.40.10">
    <property type="entry name" value="Zinc/RING finger domain, C3HC4 (zinc finger)"/>
    <property type="match status" value="1"/>
</dbReference>
<dbReference type="SUPFAM" id="SSF57903">
    <property type="entry name" value="FYVE/PHD zinc finger"/>
    <property type="match status" value="1"/>
</dbReference>
<evidence type="ECO:0000313" key="1">
    <source>
        <dbReference type="EMBL" id="TDH66488.1"/>
    </source>
</evidence>
<dbReference type="AlphaFoldDB" id="A0A976FH40"/>
<comment type="caution">
    <text evidence="1">The sequence shown here is derived from an EMBL/GenBank/DDBJ whole genome shotgun (WGS) entry which is preliminary data.</text>
</comment>
<keyword evidence="2" id="KW-1185">Reference proteome</keyword>
<evidence type="ECO:0000313" key="2">
    <source>
        <dbReference type="Proteomes" id="UP000294530"/>
    </source>
</evidence>
<dbReference type="Proteomes" id="UP000294530">
    <property type="component" value="Unassembled WGS sequence"/>
</dbReference>
<dbReference type="OrthoDB" id="57932at2759"/>
<dbReference type="InterPro" id="IPR011011">
    <property type="entry name" value="Znf_FYVE_PHD"/>
</dbReference>
<dbReference type="InterPro" id="IPR013083">
    <property type="entry name" value="Znf_RING/FYVE/PHD"/>
</dbReference>
<evidence type="ECO:0008006" key="3">
    <source>
        <dbReference type="Google" id="ProtNLM"/>
    </source>
</evidence>
<dbReference type="EMBL" id="SHOA02000017">
    <property type="protein sequence ID" value="TDH66488.1"/>
    <property type="molecule type" value="Genomic_DNA"/>
</dbReference>
<dbReference type="PANTHER" id="PTHR13510:SF44">
    <property type="entry name" value="RABENOSYN-5"/>
    <property type="match status" value="1"/>
</dbReference>
<sequence>MIGLNVFSQGVVDVVNIVEASYLKKLAWQIARRRASDTHSDPPKNCGVCGKSTKKFGNFYTSGIFCVICRQGICPKCSVQKKLLLDASKDQQRQLTFCVPCVIEARQMSAWDVALQQLQLQLHDEATMRSKS</sequence>
<proteinExistence type="predicted"/>
<name>A0A976FH40_BRELC</name>
<protein>
    <recommendedName>
        <fullName evidence="3">FYVE-type domain-containing protein</fullName>
    </recommendedName>
</protein>
<dbReference type="PANTHER" id="PTHR13510">
    <property type="entry name" value="FYVE-FINGER-CONTAINING RAB5 EFFECTOR PROTEIN RABENOSYN-5-RELATED"/>
    <property type="match status" value="1"/>
</dbReference>
<dbReference type="KEGG" id="blac:94351887"/>
<accession>A0A976FH40</accession>
<dbReference type="RefSeq" id="XP_067815987.1">
    <property type="nucleotide sequence ID" value="XM_067966216.1"/>
</dbReference>
<dbReference type="GeneID" id="94351887"/>
<dbReference type="InterPro" id="IPR052727">
    <property type="entry name" value="Rab4/Rab5_effector"/>
</dbReference>